<dbReference type="KEGG" id="abac:LuPra_05095"/>
<dbReference type="InterPro" id="IPR019587">
    <property type="entry name" value="Polyketide_cyclase/dehydratase"/>
</dbReference>
<dbReference type="SUPFAM" id="SSF51735">
    <property type="entry name" value="NAD(P)-binding Rossmann-fold domains"/>
    <property type="match status" value="1"/>
</dbReference>
<dbReference type="SUPFAM" id="SSF55961">
    <property type="entry name" value="Bet v1-like"/>
    <property type="match status" value="1"/>
</dbReference>
<comment type="similarity">
    <text evidence="1">Belongs to the NAD(P)-dependent epimerase/dehydratase family. SDR39U1 subfamily.</text>
</comment>
<dbReference type="InterPro" id="IPR001509">
    <property type="entry name" value="Epimerase_deHydtase"/>
</dbReference>
<dbReference type="Pfam" id="PF01370">
    <property type="entry name" value="Epimerase"/>
    <property type="match status" value="1"/>
</dbReference>
<proteinExistence type="inferred from homology"/>
<dbReference type="Pfam" id="PF10604">
    <property type="entry name" value="Polyketide_cyc2"/>
    <property type="match status" value="1"/>
</dbReference>
<dbReference type="OrthoDB" id="9793552at2"/>
<dbReference type="NCBIfam" id="TIGR01777">
    <property type="entry name" value="yfcH"/>
    <property type="match status" value="1"/>
</dbReference>
<dbReference type="AlphaFoldDB" id="A0A143PUU1"/>
<organism evidence="4 5">
    <name type="scientific">Luteitalea pratensis</name>
    <dbReference type="NCBI Taxonomy" id="1855912"/>
    <lineage>
        <taxon>Bacteria</taxon>
        <taxon>Pseudomonadati</taxon>
        <taxon>Acidobacteriota</taxon>
        <taxon>Vicinamibacteria</taxon>
        <taxon>Vicinamibacterales</taxon>
        <taxon>Vicinamibacteraceae</taxon>
        <taxon>Luteitalea</taxon>
    </lineage>
</organism>
<keyword evidence="5" id="KW-1185">Reference proteome</keyword>
<feature type="domain" description="NAD-dependent epimerase/dehydratase" evidence="2">
    <location>
        <begin position="3"/>
        <end position="216"/>
    </location>
</feature>
<sequence>MRVLIAGATGFIGRALIPRLQREGHSVMAWVRSETRARSMLGADVETVRADDGLDGLVPAIERCDAVVNLAGEPLLGRRWTAARRAILESSRLEVTGLLVRAIAEARTRPAVLVSGSAVGYYGNRADERLDEASSGGDDFLARLCRQWESVAQSAESLGVRVVLLRTGVVLGRAGGALARMQPPFELGLGGPLGSGRQYMPWIHLHDLVKIVAVTLVDERYRGPVNGVAPDEATSRAFARALGRALSRPAILPLPALALAVVFGEAHTVLLASQRVAPRALGDRQFAFDFPTLDGALEDIVGGARVTITPAQSQPEGAGEARYELQTTTVVHAPIEETFAFFSKAANLGLITPAAMAFSIQGQGPPMAQGARIDYHVRVGGLLVRWRTRITTWEPGRRFVDLQEAGPYRVWWHEHSFEADGERTVMEDRVYYAPPLGILGRLAHRFFIGPTLRKIFQYRGDVIRLRFGVS</sequence>
<evidence type="ECO:0000259" key="2">
    <source>
        <dbReference type="Pfam" id="PF01370"/>
    </source>
</evidence>
<dbReference type="CDD" id="cd07820">
    <property type="entry name" value="SRPBCC_3"/>
    <property type="match status" value="1"/>
</dbReference>
<reference evidence="4 5" key="1">
    <citation type="journal article" date="2016" name="Genome Announc.">
        <title>First Complete Genome Sequence of a Subdivision 6 Acidobacterium Strain.</title>
        <authorList>
            <person name="Huang S."/>
            <person name="Vieira S."/>
            <person name="Bunk B."/>
            <person name="Riedel T."/>
            <person name="Sproer C."/>
            <person name="Overmann J."/>
        </authorList>
    </citation>
    <scope>NUCLEOTIDE SEQUENCE [LARGE SCALE GENOMIC DNA]</scope>
    <source>
        <strain evidence="5">DSM 100886 HEG_-6_39</strain>
    </source>
</reference>
<dbReference type="STRING" id="1855912.LuPra_05095"/>
<accession>A0A143PUU1</accession>
<dbReference type="Gene3D" id="3.40.50.720">
    <property type="entry name" value="NAD(P)-binding Rossmann-like Domain"/>
    <property type="match status" value="1"/>
</dbReference>
<gene>
    <name evidence="4" type="ORF">LuPra_05095</name>
</gene>
<dbReference type="Pfam" id="PF08338">
    <property type="entry name" value="DUF1731"/>
    <property type="match status" value="1"/>
</dbReference>
<dbReference type="RefSeq" id="WP_110173345.1">
    <property type="nucleotide sequence ID" value="NZ_CP015136.1"/>
</dbReference>
<name>A0A143PUU1_LUTPR</name>
<dbReference type="PANTHER" id="PTHR11092:SF0">
    <property type="entry name" value="EPIMERASE FAMILY PROTEIN SDR39U1"/>
    <property type="match status" value="1"/>
</dbReference>
<evidence type="ECO:0000313" key="5">
    <source>
        <dbReference type="Proteomes" id="UP000076079"/>
    </source>
</evidence>
<dbReference type="EMBL" id="CP015136">
    <property type="protein sequence ID" value="AMY11830.1"/>
    <property type="molecule type" value="Genomic_DNA"/>
</dbReference>
<dbReference type="InterPro" id="IPR036291">
    <property type="entry name" value="NAD(P)-bd_dom_sf"/>
</dbReference>
<dbReference type="InterPro" id="IPR010099">
    <property type="entry name" value="SDR39U1"/>
</dbReference>
<reference evidence="5" key="2">
    <citation type="submission" date="2016-04" db="EMBL/GenBank/DDBJ databases">
        <title>First Complete Genome Sequence of a Subdivision 6 Acidobacterium.</title>
        <authorList>
            <person name="Huang S."/>
            <person name="Vieira S."/>
            <person name="Bunk B."/>
            <person name="Riedel T."/>
            <person name="Sproeer C."/>
            <person name="Overmann J."/>
        </authorList>
    </citation>
    <scope>NUCLEOTIDE SEQUENCE [LARGE SCALE GENOMIC DNA]</scope>
    <source>
        <strain evidence="5">DSM 100886 HEG_-6_39</strain>
    </source>
</reference>
<dbReference type="InterPro" id="IPR023393">
    <property type="entry name" value="START-like_dom_sf"/>
</dbReference>
<dbReference type="InterPro" id="IPR013549">
    <property type="entry name" value="DUF1731"/>
</dbReference>
<feature type="domain" description="DUF1731" evidence="3">
    <location>
        <begin position="254"/>
        <end position="300"/>
    </location>
</feature>
<protein>
    <submittedName>
        <fullName evidence="4">Epimerase family protein</fullName>
    </submittedName>
</protein>
<dbReference type="Proteomes" id="UP000076079">
    <property type="component" value="Chromosome"/>
</dbReference>
<evidence type="ECO:0000259" key="3">
    <source>
        <dbReference type="Pfam" id="PF08338"/>
    </source>
</evidence>
<evidence type="ECO:0000256" key="1">
    <source>
        <dbReference type="ARBA" id="ARBA00009353"/>
    </source>
</evidence>
<dbReference type="PANTHER" id="PTHR11092">
    <property type="entry name" value="SUGAR NUCLEOTIDE EPIMERASE RELATED"/>
    <property type="match status" value="1"/>
</dbReference>
<evidence type="ECO:0000313" key="4">
    <source>
        <dbReference type="EMBL" id="AMY11830.1"/>
    </source>
</evidence>
<dbReference type="Gene3D" id="3.30.530.20">
    <property type="match status" value="1"/>
</dbReference>